<evidence type="ECO:0000313" key="1">
    <source>
        <dbReference type="EMBL" id="VEP15993.1"/>
    </source>
</evidence>
<gene>
    <name evidence="1" type="ORF">H1P_3950002</name>
</gene>
<dbReference type="EMBL" id="CAACVJ010000329">
    <property type="protein sequence ID" value="VEP15993.1"/>
    <property type="molecule type" value="Genomic_DNA"/>
</dbReference>
<evidence type="ECO:0000313" key="2">
    <source>
        <dbReference type="Proteomes" id="UP000320055"/>
    </source>
</evidence>
<protein>
    <submittedName>
        <fullName evidence="1">Uncharacterized protein</fullName>
    </submittedName>
</protein>
<keyword evidence="2" id="KW-1185">Reference proteome</keyword>
<organism evidence="1 2">
    <name type="scientific">Hyella patelloides LEGE 07179</name>
    <dbReference type="NCBI Taxonomy" id="945734"/>
    <lineage>
        <taxon>Bacteria</taxon>
        <taxon>Bacillati</taxon>
        <taxon>Cyanobacteriota</taxon>
        <taxon>Cyanophyceae</taxon>
        <taxon>Pleurocapsales</taxon>
        <taxon>Hyellaceae</taxon>
        <taxon>Hyella</taxon>
    </lineage>
</organism>
<name>A0A563VXK2_9CYAN</name>
<dbReference type="Proteomes" id="UP000320055">
    <property type="component" value="Unassembled WGS sequence"/>
</dbReference>
<sequence length="62" mass="6839">MTTQTLTNDCKFCSLVSKTNGEDPIGTANPADGWVIVEIPQPWTKESMMAHPALSQMFQALR</sequence>
<proteinExistence type="predicted"/>
<accession>A0A563VXK2</accession>
<reference evidence="1 2" key="1">
    <citation type="submission" date="2019-01" db="EMBL/GenBank/DDBJ databases">
        <authorList>
            <person name="Brito A."/>
        </authorList>
    </citation>
    <scope>NUCLEOTIDE SEQUENCE [LARGE SCALE GENOMIC DNA]</scope>
    <source>
        <strain evidence="1">1</strain>
    </source>
</reference>
<dbReference type="AlphaFoldDB" id="A0A563VXK2"/>